<dbReference type="RefSeq" id="WP_191313371.1">
    <property type="nucleotide sequence ID" value="NZ_JAESHT010000023.1"/>
</dbReference>
<evidence type="ECO:0000313" key="2">
    <source>
        <dbReference type="Proteomes" id="UP000644749"/>
    </source>
</evidence>
<accession>A0ABS1SA54</accession>
<gene>
    <name evidence="1" type="ORF">JL111_18170</name>
</gene>
<protein>
    <submittedName>
        <fullName evidence="1">Uncharacterized protein</fullName>
    </submittedName>
</protein>
<name>A0ABS1SA54_9RHOB</name>
<dbReference type="Proteomes" id="UP000644749">
    <property type="component" value="Unassembled WGS sequence"/>
</dbReference>
<evidence type="ECO:0000313" key="1">
    <source>
        <dbReference type="EMBL" id="MBL3675404.1"/>
    </source>
</evidence>
<comment type="caution">
    <text evidence="1">The sequence shown here is derived from an EMBL/GenBank/DDBJ whole genome shotgun (WGS) entry which is preliminary data.</text>
</comment>
<dbReference type="EMBL" id="JAESHT010000023">
    <property type="protein sequence ID" value="MBL3675404.1"/>
    <property type="molecule type" value="Genomic_DNA"/>
</dbReference>
<reference evidence="1 2" key="1">
    <citation type="submission" date="2021-01" db="EMBL/GenBank/DDBJ databases">
        <title>011410 draft genome.</title>
        <authorList>
            <person name="Lang L."/>
        </authorList>
    </citation>
    <scope>NUCLEOTIDE SEQUENCE [LARGE SCALE GENOMIC DNA]</scope>
    <source>
        <strain evidence="1 2">KCTC 42845</strain>
    </source>
</reference>
<organism evidence="1 2">
    <name type="scientific">Paracoccus aerius</name>
    <dbReference type="NCBI Taxonomy" id="1915382"/>
    <lineage>
        <taxon>Bacteria</taxon>
        <taxon>Pseudomonadati</taxon>
        <taxon>Pseudomonadota</taxon>
        <taxon>Alphaproteobacteria</taxon>
        <taxon>Rhodobacterales</taxon>
        <taxon>Paracoccaceae</taxon>
        <taxon>Paracoccus</taxon>
    </lineage>
</organism>
<proteinExistence type="predicted"/>
<sequence length="62" mass="6861">MTAKMLQDYLSSAHTALLLCRAHADRFELTSEEASDAAHRISLSIAELEDLQQDIGKQPVYG</sequence>
<keyword evidence="2" id="KW-1185">Reference proteome</keyword>